<dbReference type="Proteomes" id="UP000181969">
    <property type="component" value="Unassembled WGS sequence"/>
</dbReference>
<accession>A0A1I4IEA2</accession>
<dbReference type="AlphaFoldDB" id="A0A1I4IEA2"/>
<sequence length="173" mass="20194">MNKKNYIWGIMSILAVITVWPIIMESKLSISSKEIKITTPNNKVKIEKSEKSEKSQKSNNDKKISARNGVYFSYSKYLKEAKYSDIPQVVFDNEKKSYIFDSPKIIIKDDSVVYISDGEKPIYWKIDKKNSHLTHSKLPSCSYTYDEDIFSFNGESYVRKGSKLFKEIIRQYN</sequence>
<gene>
    <name evidence="2" type="ORF">SAMN05216438_11524</name>
</gene>
<keyword evidence="1" id="KW-0472">Membrane</keyword>
<dbReference type="EMBL" id="FOTJ01000015">
    <property type="protein sequence ID" value="SFL52111.1"/>
    <property type="molecule type" value="Genomic_DNA"/>
</dbReference>
<keyword evidence="1" id="KW-1133">Transmembrane helix</keyword>
<evidence type="ECO:0000256" key="1">
    <source>
        <dbReference type="SAM" id="Phobius"/>
    </source>
</evidence>
<keyword evidence="1" id="KW-0812">Transmembrane</keyword>
<evidence type="ECO:0000313" key="2">
    <source>
        <dbReference type="EMBL" id="SFL52111.1"/>
    </source>
</evidence>
<name>A0A1I4IEA2_9LACT</name>
<evidence type="ECO:0000313" key="3">
    <source>
        <dbReference type="Proteomes" id="UP000181969"/>
    </source>
</evidence>
<proteinExistence type="predicted"/>
<dbReference type="RefSeq" id="WP_074751782.1">
    <property type="nucleotide sequence ID" value="NZ_FOTJ01000015.1"/>
</dbReference>
<protein>
    <submittedName>
        <fullName evidence="2">Uncharacterized protein</fullName>
    </submittedName>
</protein>
<reference evidence="2 3" key="1">
    <citation type="submission" date="2016-10" db="EMBL/GenBank/DDBJ databases">
        <authorList>
            <person name="de Groot N.N."/>
        </authorList>
    </citation>
    <scope>NUCLEOTIDE SEQUENCE [LARGE SCALE GENOMIC DNA]</scope>
    <source>
        <strain evidence="2 3">M79</strain>
    </source>
</reference>
<organism evidence="2 3">
    <name type="scientific">Lactococcus garvieae</name>
    <dbReference type="NCBI Taxonomy" id="1363"/>
    <lineage>
        <taxon>Bacteria</taxon>
        <taxon>Bacillati</taxon>
        <taxon>Bacillota</taxon>
        <taxon>Bacilli</taxon>
        <taxon>Lactobacillales</taxon>
        <taxon>Streptococcaceae</taxon>
        <taxon>Lactococcus</taxon>
    </lineage>
</organism>
<feature type="transmembrane region" description="Helical" evidence="1">
    <location>
        <begin position="6"/>
        <end position="23"/>
    </location>
</feature>